<comment type="caution">
    <text evidence="2">The sequence shown here is derived from an EMBL/GenBank/DDBJ whole genome shotgun (WGS) entry which is preliminary data.</text>
</comment>
<sequence length="329" mass="36858">MTRVRYGAGGECNEPFPVEKGVWQRCVLTPFLFRLILNEVADYLLEEPLNVPTIAGRRVPILLITDDAVLMERTDIATQRLLNCFLDCCDKKLLTINSSKMKDMDLRPFPGFKWKHLNDGESFETFKHLDYLGIWSAENLHWGSHVRKATIILKQLAGAVLKYRHKGGVRSISIILQIYTQKAVAAALYGAELCGYVTTSPQQMAEKNILRVLQRLGPGAPLISLYMERGITPISETVALRSVLYCVKLVCNPKAVVYLITLEEATLNGGGGGCLCVSHGTKVLKELQLEALWAEPCRVKQDTVDQIKDRYHEYKLTRACLVLTPGPIL</sequence>
<dbReference type="PROSITE" id="PS50878">
    <property type="entry name" value="RT_POL"/>
    <property type="match status" value="1"/>
</dbReference>
<gene>
    <name evidence="2" type="ORF">NDU88_006513</name>
</gene>
<dbReference type="Proteomes" id="UP001066276">
    <property type="component" value="Chromosome 7"/>
</dbReference>
<dbReference type="EMBL" id="JANPWB010000011">
    <property type="protein sequence ID" value="KAJ1128134.1"/>
    <property type="molecule type" value="Genomic_DNA"/>
</dbReference>
<proteinExistence type="predicted"/>
<keyword evidence="3" id="KW-1185">Reference proteome</keyword>
<protein>
    <recommendedName>
        <fullName evidence="1">Reverse transcriptase domain-containing protein</fullName>
    </recommendedName>
</protein>
<name>A0AAV7PMN0_PLEWA</name>
<organism evidence="2 3">
    <name type="scientific">Pleurodeles waltl</name>
    <name type="common">Iberian ribbed newt</name>
    <dbReference type="NCBI Taxonomy" id="8319"/>
    <lineage>
        <taxon>Eukaryota</taxon>
        <taxon>Metazoa</taxon>
        <taxon>Chordata</taxon>
        <taxon>Craniata</taxon>
        <taxon>Vertebrata</taxon>
        <taxon>Euteleostomi</taxon>
        <taxon>Amphibia</taxon>
        <taxon>Batrachia</taxon>
        <taxon>Caudata</taxon>
        <taxon>Salamandroidea</taxon>
        <taxon>Salamandridae</taxon>
        <taxon>Pleurodelinae</taxon>
        <taxon>Pleurodeles</taxon>
    </lineage>
</organism>
<reference evidence="2" key="1">
    <citation type="journal article" date="2022" name="bioRxiv">
        <title>Sequencing and chromosome-scale assembly of the giantPleurodeles waltlgenome.</title>
        <authorList>
            <person name="Brown T."/>
            <person name="Elewa A."/>
            <person name="Iarovenko S."/>
            <person name="Subramanian E."/>
            <person name="Araus A.J."/>
            <person name="Petzold A."/>
            <person name="Susuki M."/>
            <person name="Suzuki K.-i.T."/>
            <person name="Hayashi T."/>
            <person name="Toyoda A."/>
            <person name="Oliveira C."/>
            <person name="Osipova E."/>
            <person name="Leigh N.D."/>
            <person name="Simon A."/>
            <person name="Yun M.H."/>
        </authorList>
    </citation>
    <scope>NUCLEOTIDE SEQUENCE</scope>
    <source>
        <strain evidence="2">20211129_DDA</strain>
        <tissue evidence="2">Liver</tissue>
    </source>
</reference>
<evidence type="ECO:0000313" key="2">
    <source>
        <dbReference type="EMBL" id="KAJ1128134.1"/>
    </source>
</evidence>
<dbReference type="PANTHER" id="PTHR47027">
    <property type="entry name" value="REVERSE TRANSCRIPTASE DOMAIN-CONTAINING PROTEIN"/>
    <property type="match status" value="1"/>
</dbReference>
<dbReference type="PANTHER" id="PTHR47027:SF30">
    <property type="entry name" value="THAP-TYPE DOMAIN-CONTAINING PROTEIN"/>
    <property type="match status" value="1"/>
</dbReference>
<accession>A0AAV7PMN0</accession>
<dbReference type="AlphaFoldDB" id="A0AAV7PMN0"/>
<feature type="domain" description="Reverse transcriptase" evidence="1">
    <location>
        <begin position="1"/>
        <end position="114"/>
    </location>
</feature>
<evidence type="ECO:0000259" key="1">
    <source>
        <dbReference type="PROSITE" id="PS50878"/>
    </source>
</evidence>
<dbReference type="InterPro" id="IPR000477">
    <property type="entry name" value="RT_dom"/>
</dbReference>
<evidence type="ECO:0000313" key="3">
    <source>
        <dbReference type="Proteomes" id="UP001066276"/>
    </source>
</evidence>